<name>A0A9P8G950_AURME</name>
<evidence type="ECO:0000256" key="1">
    <source>
        <dbReference type="ARBA" id="ARBA00023002"/>
    </source>
</evidence>
<reference evidence="4" key="1">
    <citation type="journal article" date="2021" name="J Fungi (Basel)">
        <title>Virulence traits and population genomics of the black yeast Aureobasidium melanogenum.</title>
        <authorList>
            <person name="Cernosa A."/>
            <person name="Sun X."/>
            <person name="Gostincar C."/>
            <person name="Fang C."/>
            <person name="Gunde-Cimerman N."/>
            <person name="Song Z."/>
        </authorList>
    </citation>
    <scope>NUCLEOTIDE SEQUENCE</scope>
    <source>
        <strain evidence="4">EXF-8016</strain>
    </source>
</reference>
<reference evidence="4" key="2">
    <citation type="submission" date="2021-08" db="EMBL/GenBank/DDBJ databases">
        <authorList>
            <person name="Gostincar C."/>
            <person name="Sun X."/>
            <person name="Song Z."/>
            <person name="Gunde-Cimerman N."/>
        </authorList>
    </citation>
    <scope>NUCLEOTIDE SEQUENCE</scope>
    <source>
        <strain evidence="4">EXF-8016</strain>
    </source>
</reference>
<sequence>MQPKDVHVRLLYLGEERQYSERATVTSPKTKPACKTPTLSVLETIHDVRGAPEEFDLDIHGFRYIKAPSRFTDWASEQEIQKDLVSEIEDLLRNELEGCDELHLIKTKNQQHFPEKHFNEMVHVDYTASSVDIWKPMKCTVSRSPIAVTDGREVDTQRDISQVDTGIPMRHGHYRDGYRWYYMSEQAEDDVLLFKTYDSDPSVPSTACFRTMFDVPNTPAETPSSKAIEIQALIFTHPVSKQLAHHLEPDENESLKQKIKVLSDELSHHQALVRAGLDLRQWESSNTAERMRHLISDRDHSRAEALSLSMQLNYLESWIMHLYMSCSSVSPYDQVFEQLQRFVCSTPRLHGRLGHDQQAYQNLVQSMNWYGPDAEIMMLRQQLQAQYAENERLKAQMNARVEGRMNEAFDSALQLAVDHERNKDGIVIEDLCQEIQRLQEALRTSNSENESSTEQAGESVSEIL</sequence>
<dbReference type="PANTHER" id="PTHR34598:SF3">
    <property type="entry name" value="OXIDOREDUCTASE AN1597"/>
    <property type="match status" value="1"/>
</dbReference>
<dbReference type="GO" id="GO:0016491">
    <property type="term" value="F:oxidoreductase activity"/>
    <property type="evidence" value="ECO:0007669"/>
    <property type="project" value="UniProtKB-KW"/>
</dbReference>
<accession>A0A9P8G950</accession>
<protein>
    <submittedName>
        <fullName evidence="4">Uncharacterized protein</fullName>
    </submittedName>
</protein>
<feature type="region of interest" description="Disordered" evidence="3">
    <location>
        <begin position="441"/>
        <end position="464"/>
    </location>
</feature>
<dbReference type="PANTHER" id="PTHR34598">
    <property type="entry name" value="BLL6449 PROTEIN"/>
    <property type="match status" value="1"/>
</dbReference>
<gene>
    <name evidence="4" type="ORF">KCV03_g8515</name>
</gene>
<dbReference type="InterPro" id="IPR044053">
    <property type="entry name" value="AsaB-like"/>
</dbReference>
<dbReference type="EMBL" id="JAHFYH010000085">
    <property type="protein sequence ID" value="KAH0214210.1"/>
    <property type="molecule type" value="Genomic_DNA"/>
</dbReference>
<proteinExistence type="inferred from homology"/>
<evidence type="ECO:0000313" key="4">
    <source>
        <dbReference type="EMBL" id="KAH0214210.1"/>
    </source>
</evidence>
<evidence type="ECO:0000256" key="3">
    <source>
        <dbReference type="SAM" id="MobiDB-lite"/>
    </source>
</evidence>
<dbReference type="Proteomes" id="UP000767238">
    <property type="component" value="Unassembled WGS sequence"/>
</dbReference>
<organism evidence="4 5">
    <name type="scientific">Aureobasidium melanogenum</name>
    <name type="common">Aureobasidium pullulans var. melanogenum</name>
    <dbReference type="NCBI Taxonomy" id="46634"/>
    <lineage>
        <taxon>Eukaryota</taxon>
        <taxon>Fungi</taxon>
        <taxon>Dikarya</taxon>
        <taxon>Ascomycota</taxon>
        <taxon>Pezizomycotina</taxon>
        <taxon>Dothideomycetes</taxon>
        <taxon>Dothideomycetidae</taxon>
        <taxon>Dothideales</taxon>
        <taxon>Saccotheciaceae</taxon>
        <taxon>Aureobasidium</taxon>
    </lineage>
</organism>
<dbReference type="OrthoDB" id="412788at2759"/>
<comment type="similarity">
    <text evidence="2">Belongs to the asaB hydroxylase/desaturase family.</text>
</comment>
<evidence type="ECO:0000256" key="2">
    <source>
        <dbReference type="ARBA" id="ARBA00023604"/>
    </source>
</evidence>
<feature type="compositionally biased region" description="Low complexity" evidence="3">
    <location>
        <begin position="444"/>
        <end position="454"/>
    </location>
</feature>
<feature type="non-terminal residue" evidence="4">
    <location>
        <position position="464"/>
    </location>
</feature>
<keyword evidence="1" id="KW-0560">Oxidoreductase</keyword>
<dbReference type="AlphaFoldDB" id="A0A9P8G950"/>
<evidence type="ECO:0000313" key="5">
    <source>
        <dbReference type="Proteomes" id="UP000767238"/>
    </source>
</evidence>
<comment type="caution">
    <text evidence="4">The sequence shown here is derived from an EMBL/GenBank/DDBJ whole genome shotgun (WGS) entry which is preliminary data.</text>
</comment>